<dbReference type="PANTHER" id="PTHR43372:SF4">
    <property type="entry name" value="FATTY-ACID AMIDE HYDROLASE 2"/>
    <property type="match status" value="1"/>
</dbReference>
<evidence type="ECO:0000313" key="3">
    <source>
        <dbReference type="Proteomes" id="UP000198992"/>
    </source>
</evidence>
<reference evidence="2 3" key="1">
    <citation type="submission" date="2016-10" db="EMBL/GenBank/DDBJ databases">
        <authorList>
            <person name="de Groot N.N."/>
        </authorList>
    </citation>
    <scope>NUCLEOTIDE SEQUENCE [LARGE SCALE GENOMIC DNA]</scope>
    <source>
        <strain evidence="2 3">MT12</strain>
    </source>
</reference>
<dbReference type="Proteomes" id="UP000198992">
    <property type="component" value="Unassembled WGS sequence"/>
</dbReference>
<dbReference type="AlphaFoldDB" id="A0A1H5AAT6"/>
<protein>
    <submittedName>
        <fullName evidence="2">Amidase</fullName>
    </submittedName>
</protein>
<dbReference type="PROSITE" id="PS00571">
    <property type="entry name" value="AMIDASES"/>
    <property type="match status" value="1"/>
</dbReference>
<dbReference type="InterPro" id="IPR036928">
    <property type="entry name" value="AS_sf"/>
</dbReference>
<dbReference type="Pfam" id="PF01425">
    <property type="entry name" value="Amidase"/>
    <property type="match status" value="1"/>
</dbReference>
<dbReference type="EMBL" id="FNTH01000001">
    <property type="protein sequence ID" value="SED39459.1"/>
    <property type="molecule type" value="Genomic_DNA"/>
</dbReference>
<proteinExistence type="predicted"/>
<evidence type="ECO:0000259" key="1">
    <source>
        <dbReference type="Pfam" id="PF01425"/>
    </source>
</evidence>
<gene>
    <name evidence="2" type="ORF">SAMN05444164_4633</name>
</gene>
<dbReference type="SUPFAM" id="SSF75304">
    <property type="entry name" value="Amidase signature (AS) enzymes"/>
    <property type="match status" value="1"/>
</dbReference>
<dbReference type="InterPro" id="IPR023631">
    <property type="entry name" value="Amidase_dom"/>
</dbReference>
<dbReference type="InterPro" id="IPR020556">
    <property type="entry name" value="Amidase_CS"/>
</dbReference>
<sequence length="523" mass="55892">MTSTRRASAIAIKPVLLARSILRMIAAKIREHAVAKSQWSFKTAVELSEALRNKQVSAVELAEDAIGRIERHDGKINAVCVRDFERGLAAARAADAAIARGEHKPLLGIPMTVKESFNVAGLPTTWGFPPQQDFVPAEDALSIQRVKDAGGVILGKTNVPVALADWQSYNEIYGTTNNPYDLGRTPGGSSGGSSAALAAGYGALSLGSDIGGSLRVPGFHCGIYVHKPTFALLPSRGHTPPPLPPLPFDRDLSVIGPMARGAADLALVLDVMAGPDPLEAGKAYRLDLPAARHTALKDFRVLVIDTDPVLPTDKVIRGSIDKLASNLDKAGAKVSRSSPLLPDFAASSRLYMRILLSFLGATFPPEVYAGACAAAAALPASDTSLQAERLRGIALSHRDWVIADGGRARLRAQWRELFKSFDAVICPIMPTPAYPHDHSPDQEQRRILIDGEPHVYTDQLAWPGIATLPGLPSTAIPTGFAPDGLPVGVQIVGPWLEDRTPLKLAELIEREFGGFVPPKMFDD</sequence>
<dbReference type="Gene3D" id="3.90.1300.10">
    <property type="entry name" value="Amidase signature (AS) domain"/>
    <property type="match status" value="1"/>
</dbReference>
<dbReference type="InterPro" id="IPR052739">
    <property type="entry name" value="FAAH2"/>
</dbReference>
<dbReference type="NCBIfam" id="NF004816">
    <property type="entry name" value="PRK06170.1"/>
    <property type="match status" value="1"/>
</dbReference>
<feature type="domain" description="Amidase" evidence="1">
    <location>
        <begin position="60"/>
        <end position="500"/>
    </location>
</feature>
<accession>A0A1H5AAT6</accession>
<dbReference type="PANTHER" id="PTHR43372">
    <property type="entry name" value="FATTY-ACID AMIDE HYDROLASE"/>
    <property type="match status" value="1"/>
</dbReference>
<evidence type="ECO:0000313" key="2">
    <source>
        <dbReference type="EMBL" id="SED39459.1"/>
    </source>
</evidence>
<dbReference type="PIRSF" id="PIRSF001221">
    <property type="entry name" value="Amidase_fungi"/>
    <property type="match status" value="1"/>
</dbReference>
<name>A0A1H5AAT6_9BRAD</name>
<dbReference type="GO" id="GO:0012505">
    <property type="term" value="C:endomembrane system"/>
    <property type="evidence" value="ECO:0007669"/>
    <property type="project" value="TreeGrafter"/>
</dbReference>
<organism evidence="2 3">
    <name type="scientific">Bradyrhizobium erythrophlei</name>
    <dbReference type="NCBI Taxonomy" id="1437360"/>
    <lineage>
        <taxon>Bacteria</taxon>
        <taxon>Pseudomonadati</taxon>
        <taxon>Pseudomonadota</taxon>
        <taxon>Alphaproteobacteria</taxon>
        <taxon>Hyphomicrobiales</taxon>
        <taxon>Nitrobacteraceae</taxon>
        <taxon>Bradyrhizobium</taxon>
    </lineage>
</organism>